<keyword evidence="5 6" id="KW-0472">Membrane</keyword>
<dbReference type="InterPro" id="IPR007267">
    <property type="entry name" value="GtrA_DPMS_TM"/>
</dbReference>
<feature type="transmembrane region" description="Helical" evidence="6">
    <location>
        <begin position="7"/>
        <end position="28"/>
    </location>
</feature>
<reference evidence="8 9" key="1">
    <citation type="submission" date="2019-06" db="EMBL/GenBank/DDBJ databases">
        <title>Genome of Methylobacterium sp. 17Sr1-39.</title>
        <authorList>
            <person name="Seo T."/>
        </authorList>
    </citation>
    <scope>NUCLEOTIDE SEQUENCE [LARGE SCALE GENOMIC DNA]</scope>
    <source>
        <strain evidence="8 9">17Sr1-39</strain>
    </source>
</reference>
<dbReference type="AlphaFoldDB" id="A0A5C4LF32"/>
<gene>
    <name evidence="8" type="ORF">FF100_23385</name>
</gene>
<feature type="domain" description="GtrA/DPMS transmembrane" evidence="7">
    <location>
        <begin position="9"/>
        <end position="127"/>
    </location>
</feature>
<comment type="subcellular location">
    <subcellularLocation>
        <location evidence="1">Membrane</location>
        <topology evidence="1">Multi-pass membrane protein</topology>
    </subcellularLocation>
</comment>
<comment type="caution">
    <text evidence="8">The sequence shown here is derived from an EMBL/GenBank/DDBJ whole genome shotgun (WGS) entry which is preliminary data.</text>
</comment>
<comment type="similarity">
    <text evidence="2">Belongs to the GtrA family.</text>
</comment>
<name>A0A5C4LF32_9HYPH</name>
<dbReference type="PANTHER" id="PTHR38459:SF6">
    <property type="entry name" value="ARABINOGALACTAN BIOSYNTHESIS RECRUITING PROTEIN RV3789"/>
    <property type="match status" value="1"/>
</dbReference>
<organism evidence="8 9">
    <name type="scientific">Methylobacterium terricola</name>
    <dbReference type="NCBI Taxonomy" id="2583531"/>
    <lineage>
        <taxon>Bacteria</taxon>
        <taxon>Pseudomonadati</taxon>
        <taxon>Pseudomonadota</taxon>
        <taxon>Alphaproteobacteria</taxon>
        <taxon>Hyphomicrobiales</taxon>
        <taxon>Methylobacteriaceae</taxon>
        <taxon>Methylobacterium</taxon>
    </lineage>
</organism>
<protein>
    <submittedName>
        <fullName evidence="8">GtrA family protein</fullName>
    </submittedName>
</protein>
<evidence type="ECO:0000256" key="3">
    <source>
        <dbReference type="ARBA" id="ARBA00022692"/>
    </source>
</evidence>
<evidence type="ECO:0000256" key="6">
    <source>
        <dbReference type="SAM" id="Phobius"/>
    </source>
</evidence>
<evidence type="ECO:0000256" key="2">
    <source>
        <dbReference type="ARBA" id="ARBA00009399"/>
    </source>
</evidence>
<dbReference type="EMBL" id="VDDA01000013">
    <property type="protein sequence ID" value="TNC10230.1"/>
    <property type="molecule type" value="Genomic_DNA"/>
</dbReference>
<dbReference type="GO" id="GO:0005886">
    <property type="term" value="C:plasma membrane"/>
    <property type="evidence" value="ECO:0007669"/>
    <property type="project" value="TreeGrafter"/>
</dbReference>
<evidence type="ECO:0000259" key="7">
    <source>
        <dbReference type="Pfam" id="PF04138"/>
    </source>
</evidence>
<feature type="transmembrane region" description="Helical" evidence="6">
    <location>
        <begin position="71"/>
        <end position="97"/>
    </location>
</feature>
<evidence type="ECO:0000256" key="4">
    <source>
        <dbReference type="ARBA" id="ARBA00022989"/>
    </source>
</evidence>
<keyword evidence="3 6" id="KW-0812">Transmembrane</keyword>
<dbReference type="InterPro" id="IPR051401">
    <property type="entry name" value="GtrA_CellWall_Glycosyl"/>
</dbReference>
<evidence type="ECO:0000313" key="9">
    <source>
        <dbReference type="Proteomes" id="UP000305267"/>
    </source>
</evidence>
<evidence type="ECO:0000256" key="1">
    <source>
        <dbReference type="ARBA" id="ARBA00004141"/>
    </source>
</evidence>
<dbReference type="PANTHER" id="PTHR38459">
    <property type="entry name" value="PROPHAGE BACTOPRENOL-LINKED GLUCOSE TRANSLOCASE HOMOLOG"/>
    <property type="match status" value="1"/>
</dbReference>
<evidence type="ECO:0000256" key="5">
    <source>
        <dbReference type="ARBA" id="ARBA00023136"/>
    </source>
</evidence>
<dbReference type="Proteomes" id="UP000305267">
    <property type="component" value="Unassembled WGS sequence"/>
</dbReference>
<keyword evidence="9" id="KW-1185">Reference proteome</keyword>
<dbReference type="Pfam" id="PF04138">
    <property type="entry name" value="GtrA_DPMS_TM"/>
    <property type="match status" value="1"/>
</dbReference>
<feature type="transmembrane region" description="Helical" evidence="6">
    <location>
        <begin position="103"/>
        <end position="121"/>
    </location>
</feature>
<dbReference type="GO" id="GO:0000271">
    <property type="term" value="P:polysaccharide biosynthetic process"/>
    <property type="evidence" value="ECO:0007669"/>
    <property type="project" value="InterPro"/>
</dbReference>
<feature type="transmembrane region" description="Helical" evidence="6">
    <location>
        <begin position="40"/>
        <end position="59"/>
    </location>
</feature>
<dbReference type="OrthoDB" id="7360864at2"/>
<evidence type="ECO:0000313" key="8">
    <source>
        <dbReference type="EMBL" id="TNC10230.1"/>
    </source>
</evidence>
<accession>A0A5C4LF32</accession>
<sequence>MRGAGQFLRFCAVGLVGFLVDAGLLLAAVGLGLPPLAGRLLSWLAAASTTFALNRIVTFGDAAAAPVWRRWLLFLAANGLGGAVNYGVFGLVLGVAAPTGPRLVVALAAGTLAGLALNFWLSRRVVFRPAPHTVPGRVP</sequence>
<dbReference type="RefSeq" id="WP_139038172.1">
    <property type="nucleotide sequence ID" value="NZ_VDDA01000013.1"/>
</dbReference>
<proteinExistence type="inferred from homology"/>
<keyword evidence="4 6" id="KW-1133">Transmembrane helix</keyword>